<evidence type="ECO:0000313" key="1">
    <source>
        <dbReference type="EMBL" id="KAJ7622507.1"/>
    </source>
</evidence>
<accession>A0AAD7BJ14</accession>
<comment type="caution">
    <text evidence="1">The sequence shown here is derived from an EMBL/GenBank/DDBJ whole genome shotgun (WGS) entry which is preliminary data.</text>
</comment>
<reference evidence="1" key="1">
    <citation type="submission" date="2023-03" db="EMBL/GenBank/DDBJ databases">
        <title>Massive genome expansion in bonnet fungi (Mycena s.s.) driven by repeated elements and novel gene families across ecological guilds.</title>
        <authorList>
            <consortium name="Lawrence Berkeley National Laboratory"/>
            <person name="Harder C.B."/>
            <person name="Miyauchi S."/>
            <person name="Viragh M."/>
            <person name="Kuo A."/>
            <person name="Thoen E."/>
            <person name="Andreopoulos B."/>
            <person name="Lu D."/>
            <person name="Skrede I."/>
            <person name="Drula E."/>
            <person name="Henrissat B."/>
            <person name="Morin E."/>
            <person name="Kohler A."/>
            <person name="Barry K."/>
            <person name="LaButti K."/>
            <person name="Morin E."/>
            <person name="Salamov A."/>
            <person name="Lipzen A."/>
            <person name="Mereny Z."/>
            <person name="Hegedus B."/>
            <person name="Baldrian P."/>
            <person name="Stursova M."/>
            <person name="Weitz H."/>
            <person name="Taylor A."/>
            <person name="Grigoriev I.V."/>
            <person name="Nagy L.G."/>
            <person name="Martin F."/>
            <person name="Kauserud H."/>
        </authorList>
    </citation>
    <scope>NUCLEOTIDE SEQUENCE</scope>
    <source>
        <strain evidence="1">9284</strain>
    </source>
</reference>
<feature type="non-terminal residue" evidence="1">
    <location>
        <position position="221"/>
    </location>
</feature>
<keyword evidence="2" id="KW-1185">Reference proteome</keyword>
<proteinExistence type="predicted"/>
<evidence type="ECO:0000313" key="2">
    <source>
        <dbReference type="Proteomes" id="UP001221142"/>
    </source>
</evidence>
<dbReference type="Proteomes" id="UP001221142">
    <property type="component" value="Unassembled WGS sequence"/>
</dbReference>
<evidence type="ECO:0008006" key="3">
    <source>
        <dbReference type="Google" id="ProtNLM"/>
    </source>
</evidence>
<sequence length="221" mass="24199">PTEADISPLNAEINQNIAVLRQKYLCHDNDGSDHCWVNPEGKHIHLNFSHFNKWAACLVRRPPNGCDLNTPPNHALFDPKANANHLARPSLLQQRIANEKNAGGAGTGPVINFSLDGLAEILRPHAPAPAASSAPASATQDIADHSMLLPAKTKCGETMSVDAFCGQFHLDDFIAQKFAENRYKTTVSFLYVRLDDLEKMGFAPGDIAELREAVRRWAVAL</sequence>
<name>A0AAD7BJ14_9AGAR</name>
<organism evidence="1 2">
    <name type="scientific">Roridomyces roridus</name>
    <dbReference type="NCBI Taxonomy" id="1738132"/>
    <lineage>
        <taxon>Eukaryota</taxon>
        <taxon>Fungi</taxon>
        <taxon>Dikarya</taxon>
        <taxon>Basidiomycota</taxon>
        <taxon>Agaricomycotina</taxon>
        <taxon>Agaricomycetes</taxon>
        <taxon>Agaricomycetidae</taxon>
        <taxon>Agaricales</taxon>
        <taxon>Marasmiineae</taxon>
        <taxon>Mycenaceae</taxon>
        <taxon>Roridomyces</taxon>
    </lineage>
</organism>
<gene>
    <name evidence="1" type="ORF">FB45DRAFT_753433</name>
</gene>
<dbReference type="AlphaFoldDB" id="A0AAD7BJ14"/>
<protein>
    <recommendedName>
        <fullName evidence="3">SAM domain-containing protein</fullName>
    </recommendedName>
</protein>
<dbReference type="EMBL" id="JARKIF010000015">
    <property type="protein sequence ID" value="KAJ7622507.1"/>
    <property type="molecule type" value="Genomic_DNA"/>
</dbReference>